<dbReference type="AlphaFoldDB" id="A0AAV9IBP6"/>
<dbReference type="GO" id="GO:0005634">
    <property type="term" value="C:nucleus"/>
    <property type="evidence" value="ECO:0007669"/>
    <property type="project" value="UniProtKB-SubCell"/>
</dbReference>
<evidence type="ECO:0000256" key="2">
    <source>
        <dbReference type="ARBA" id="ARBA00023125"/>
    </source>
</evidence>
<dbReference type="GO" id="GO:0006384">
    <property type="term" value="P:transcription initiation at RNA polymerase III promoter"/>
    <property type="evidence" value="ECO:0007669"/>
    <property type="project" value="InterPro"/>
</dbReference>
<evidence type="ECO:0000256" key="1">
    <source>
        <dbReference type="ARBA" id="ARBA00004123"/>
    </source>
</evidence>
<accession>A0AAV9IBP6</accession>
<evidence type="ECO:0000259" key="6">
    <source>
        <dbReference type="Pfam" id="PF09734"/>
    </source>
</evidence>
<evidence type="ECO:0000313" key="8">
    <source>
        <dbReference type="EMBL" id="KAK4524880.1"/>
    </source>
</evidence>
<evidence type="ECO:0000313" key="9">
    <source>
        <dbReference type="Proteomes" id="UP001300502"/>
    </source>
</evidence>
<organism evidence="8 9">
    <name type="scientific">Galdieria yellowstonensis</name>
    <dbReference type="NCBI Taxonomy" id="3028027"/>
    <lineage>
        <taxon>Eukaryota</taxon>
        <taxon>Rhodophyta</taxon>
        <taxon>Bangiophyceae</taxon>
        <taxon>Galdieriales</taxon>
        <taxon>Galdieriaceae</taxon>
        <taxon>Galdieria</taxon>
    </lineage>
</organism>
<dbReference type="EMBL" id="JANCYU010000026">
    <property type="protein sequence ID" value="KAK4524880.1"/>
    <property type="molecule type" value="Genomic_DNA"/>
</dbReference>
<reference evidence="8 9" key="1">
    <citation type="submission" date="2022-07" db="EMBL/GenBank/DDBJ databases">
        <title>Genome-wide signatures of adaptation to extreme environments.</title>
        <authorList>
            <person name="Cho C.H."/>
            <person name="Yoon H.S."/>
        </authorList>
    </citation>
    <scope>NUCLEOTIDE SEQUENCE [LARGE SCALE GENOMIC DNA]</scope>
    <source>
        <strain evidence="8 9">108.79 E11</strain>
    </source>
</reference>
<name>A0AAV9IBP6_9RHOD</name>
<evidence type="ECO:0000256" key="4">
    <source>
        <dbReference type="ARBA" id="ARBA00023242"/>
    </source>
</evidence>
<evidence type="ECO:0000259" key="7">
    <source>
        <dbReference type="Pfam" id="PF17682"/>
    </source>
</evidence>
<dbReference type="InterPro" id="IPR019136">
    <property type="entry name" value="TF_IIIC_su-5_HTH"/>
</dbReference>
<dbReference type="InterPro" id="IPR041499">
    <property type="entry name" value="Tfc1/Sfc1_N"/>
</dbReference>
<comment type="subcellular location">
    <subcellularLocation>
        <location evidence="1">Nucleus</location>
    </subcellularLocation>
</comment>
<dbReference type="PANTHER" id="PTHR13230">
    <property type="entry name" value="GENERAL TRANSCRIPTION FACTOR IIIC, POLYPEPTIDE 5"/>
    <property type="match status" value="1"/>
</dbReference>
<evidence type="ECO:0000256" key="5">
    <source>
        <dbReference type="SAM" id="MobiDB-lite"/>
    </source>
</evidence>
<keyword evidence="2" id="KW-0238">DNA-binding</keyword>
<dbReference type="Pfam" id="PF17682">
    <property type="entry name" value="Tau95_N"/>
    <property type="match status" value="1"/>
</dbReference>
<comment type="caution">
    <text evidence="8">The sequence shown here is derived from an EMBL/GenBank/DDBJ whole genome shotgun (WGS) entry which is preliminary data.</text>
</comment>
<keyword evidence="9" id="KW-1185">Reference proteome</keyword>
<dbReference type="Gene3D" id="3.30.200.160">
    <property type="entry name" value="TFIIIC, subcomplex tauA, subunit Sfc1, barrel domain"/>
    <property type="match status" value="1"/>
</dbReference>
<feature type="domain" description="Transcription factor IIIC subunit 5 HTH" evidence="6">
    <location>
        <begin position="192"/>
        <end position="376"/>
    </location>
</feature>
<dbReference type="GO" id="GO:0000127">
    <property type="term" value="C:transcription factor TFIIIC complex"/>
    <property type="evidence" value="ECO:0007669"/>
    <property type="project" value="InterPro"/>
</dbReference>
<dbReference type="InterPro" id="IPR042536">
    <property type="entry name" value="TFIIIC_tauA_Sfc1"/>
</dbReference>
<evidence type="ECO:0000256" key="3">
    <source>
        <dbReference type="ARBA" id="ARBA00023163"/>
    </source>
</evidence>
<feature type="compositionally biased region" description="Polar residues" evidence="5">
    <location>
        <begin position="547"/>
        <end position="556"/>
    </location>
</feature>
<dbReference type="PANTHER" id="PTHR13230:SF5">
    <property type="entry name" value="GENERAL TRANSCRIPTION FACTOR 3C POLYPEPTIDE 5"/>
    <property type="match status" value="1"/>
</dbReference>
<dbReference type="InterPro" id="IPR040454">
    <property type="entry name" value="TF_IIIC_Tfc1/Sfc1"/>
</dbReference>
<protein>
    <recommendedName>
        <fullName evidence="10">Transcription factor IIIC subunit 5 HTH domain-containing protein</fullName>
    </recommendedName>
</protein>
<dbReference type="Proteomes" id="UP001300502">
    <property type="component" value="Unassembled WGS sequence"/>
</dbReference>
<feature type="domain" description="Transcription factor IIIC subunit Tfc1/Sfc1 triple barrel" evidence="7">
    <location>
        <begin position="14"/>
        <end position="149"/>
    </location>
</feature>
<sequence length="571" mass="65978">MELSNFAIPKNEVVSVQVPVYLQENNPAEVISSLGGLDSIYSAYRTFKQQTNASGPSVKQERGNQREFDRLKLHLRRHDAYSIPLVSDKPVSSRDFVVKIKYKVSRSSNNFSLGDSLRVGSSNCKIIGIEAVGVVKTAYYFSKLADFQFLPPLKETGKRFSGLDSSFGLFERDDLNGADVDITVAESLYRLSPLQFSRYDMSRVPYNYRQHIDSAIQRLKSEGEEQSVSDFKENVVDDVESDQQQVREKRRAFWRSSVGVDRRSDPLRNTLLSHRVSIDLEQVPQFPEKQKLEEIRNIPEHVIELLREAFEKRRIWTRRAIHLHLGNVDPLHIRIGLPVFAYSFDGPGPFRTCWIKYGYDPRKDPDSRSLQVLECRLNGALADIIKAYRGEQNFTKEEGVGDRCNVTLCGVPTCQHIFLQICDIECEEIQELLRDCKPAASFNKEKYGWFPKDVWVRFRSLLHKRIQGLIKTEFGEEALQKVLSSGKKVRDRSAQRKRLRRLRSLKERLQESEHFYSDIGEEQRREGPEIFENTSPTEQVNDDGVDQQDSPESFSLRSPFEFDEFQLLDED</sequence>
<keyword evidence="4" id="KW-0539">Nucleus</keyword>
<evidence type="ECO:0008006" key="10">
    <source>
        <dbReference type="Google" id="ProtNLM"/>
    </source>
</evidence>
<dbReference type="GO" id="GO:0001003">
    <property type="term" value="F:RNA polymerase III type 2 promoter sequence-specific DNA binding"/>
    <property type="evidence" value="ECO:0007669"/>
    <property type="project" value="TreeGrafter"/>
</dbReference>
<feature type="compositionally biased region" description="Basic and acidic residues" evidence="5">
    <location>
        <begin position="516"/>
        <end position="528"/>
    </location>
</feature>
<gene>
    <name evidence="8" type="ORF">GAYE_SCF06G2782</name>
</gene>
<keyword evidence="3" id="KW-0804">Transcription</keyword>
<feature type="region of interest" description="Disordered" evidence="5">
    <location>
        <begin position="516"/>
        <end position="559"/>
    </location>
</feature>
<proteinExistence type="predicted"/>
<dbReference type="Pfam" id="PF09734">
    <property type="entry name" value="Tau95"/>
    <property type="match status" value="1"/>
</dbReference>
<dbReference type="GO" id="GO:0001002">
    <property type="term" value="F:RNA polymerase III type 1 promoter sequence-specific DNA binding"/>
    <property type="evidence" value="ECO:0007669"/>
    <property type="project" value="TreeGrafter"/>
</dbReference>